<comment type="subcellular location">
    <subcellularLocation>
        <location evidence="1">Cytoplasm</location>
    </subcellularLocation>
</comment>
<accession>A0A444UKB8</accession>
<feature type="region of interest" description="Disordered" evidence="4">
    <location>
        <begin position="584"/>
        <end position="605"/>
    </location>
</feature>
<feature type="region of interest" description="Disordered" evidence="4">
    <location>
        <begin position="190"/>
        <end position="218"/>
    </location>
</feature>
<comment type="caution">
    <text evidence="7">The sequence shown here is derived from an EMBL/GenBank/DDBJ whole genome shotgun (WGS) entry which is preliminary data.</text>
</comment>
<feature type="region of interest" description="Disordered" evidence="4">
    <location>
        <begin position="117"/>
        <end position="137"/>
    </location>
</feature>
<dbReference type="InterPro" id="IPR001331">
    <property type="entry name" value="GDS_CDC24_CS"/>
</dbReference>
<dbReference type="SUPFAM" id="SSF48065">
    <property type="entry name" value="DBL homology domain (DH-domain)"/>
    <property type="match status" value="1"/>
</dbReference>
<proteinExistence type="predicted"/>
<dbReference type="GO" id="GO:0005085">
    <property type="term" value="F:guanyl-nucleotide exchange factor activity"/>
    <property type="evidence" value="ECO:0007669"/>
    <property type="project" value="UniProtKB-KW"/>
</dbReference>
<dbReference type="InterPro" id="IPR035899">
    <property type="entry name" value="DBL_dom_sf"/>
</dbReference>
<dbReference type="InterPro" id="IPR051480">
    <property type="entry name" value="Endocytic_GEF_Adapter"/>
</dbReference>
<evidence type="ECO:0000313" key="8">
    <source>
        <dbReference type="Proteomes" id="UP000289886"/>
    </source>
</evidence>
<keyword evidence="2" id="KW-0963">Cytoplasm</keyword>
<evidence type="ECO:0000313" key="7">
    <source>
        <dbReference type="EMBL" id="RXM35635.1"/>
    </source>
</evidence>
<dbReference type="InterPro" id="IPR011993">
    <property type="entry name" value="PH-like_dom_sf"/>
</dbReference>
<dbReference type="SMART" id="SM00233">
    <property type="entry name" value="PH"/>
    <property type="match status" value="1"/>
</dbReference>
<sequence length="605" mass="69071">MTMEKFHEYQALFPIYLGPARIGYSRILFEHFQSLINERSQLKQSPRSFQENPEPGDQKGSLWVRRREAAAAAPAFSPPVTGTELEPIYEPEEDEGLGSFVDCEDIWKILRDNSKSKQTQLDSTIPQALQKRKRREKDDDAVSLCSFDFKEPSNKRVRPLGRVTSLANLISPARNGAVRRFGQTIQSISFRGESKSPSGSQKSCSKTAAPTPPKRRNSTLWSETLDVSMKGNFSAKEIKRQEAIFELSRGEKDLIEDLKLARKLPGLNAYKAYCSKQLAAKTLLDQKKQDRRVQDFLQRCLESPFSRKLDLWSFLDIPRSRLVKYPLLLKEILKHTPNDHPDVQSLEGAISIIHEVLSGIDLKKGESDCQYFIDKLEYLDDRQKDPRIETSKTLLCHGELRNKSGTKLHVFLFQDILIFTRPVTRNERQCYQVYRQPIPVQDLVLEDLQDGDVRMGGSFRGAFSNSDKAKHIFRVRFQDTTQGQSHTLQGSDIFHKQQWLNCIRTAIAAHQTAQSPTRERELPQLNEEPECCSPQARNIKVKRLSSTLSGIVHMEADENTSETASIEDTTEEVENVQTSVCKKTSIKKTKKEKSRSIGKRKETLV</sequence>
<reference evidence="7 8" key="1">
    <citation type="submission" date="2019-01" db="EMBL/GenBank/DDBJ databases">
        <title>Draft Genome and Complete Hox-Cluster Characterization of the Sterlet Sturgeon (Acipenser ruthenus).</title>
        <authorList>
            <person name="Wei Q."/>
        </authorList>
    </citation>
    <scope>NUCLEOTIDE SEQUENCE [LARGE SCALE GENOMIC DNA]</scope>
    <source>
        <strain evidence="7">WHYD16114868_AA</strain>
        <tissue evidence="7">Blood</tissue>
    </source>
</reference>
<dbReference type="PANTHER" id="PTHR46006">
    <property type="entry name" value="RHO GUANINE NUCLEOTIDE EXCHANGE FACTOR AT 64C, ISOFORM A"/>
    <property type="match status" value="1"/>
</dbReference>
<dbReference type="InterPro" id="IPR055251">
    <property type="entry name" value="SOS1_NGEF_PH"/>
</dbReference>
<evidence type="ECO:0000259" key="6">
    <source>
        <dbReference type="PROSITE" id="PS50010"/>
    </source>
</evidence>
<dbReference type="SMART" id="SM00325">
    <property type="entry name" value="RhoGEF"/>
    <property type="match status" value="1"/>
</dbReference>
<feature type="domain" description="DH" evidence="6">
    <location>
        <begin position="258"/>
        <end position="363"/>
    </location>
</feature>
<dbReference type="PROSITE" id="PS50010">
    <property type="entry name" value="DH_2"/>
    <property type="match status" value="1"/>
</dbReference>
<dbReference type="PROSITE" id="PS50003">
    <property type="entry name" value="PH_DOMAIN"/>
    <property type="match status" value="1"/>
</dbReference>
<gene>
    <name evidence="7" type="ORF">EOD39_3979</name>
</gene>
<dbReference type="InterPro" id="IPR000219">
    <property type="entry name" value="DH_dom"/>
</dbReference>
<evidence type="ECO:0008006" key="9">
    <source>
        <dbReference type="Google" id="ProtNLM"/>
    </source>
</evidence>
<evidence type="ECO:0000256" key="2">
    <source>
        <dbReference type="ARBA" id="ARBA00022490"/>
    </source>
</evidence>
<feature type="compositionally biased region" description="Polar residues" evidence="4">
    <location>
        <begin position="117"/>
        <end position="127"/>
    </location>
</feature>
<evidence type="ECO:0000256" key="1">
    <source>
        <dbReference type="ARBA" id="ARBA00004496"/>
    </source>
</evidence>
<dbReference type="GO" id="GO:0035556">
    <property type="term" value="P:intracellular signal transduction"/>
    <property type="evidence" value="ECO:0007669"/>
    <property type="project" value="InterPro"/>
</dbReference>
<dbReference type="SUPFAM" id="SSF50729">
    <property type="entry name" value="PH domain-like"/>
    <property type="match status" value="1"/>
</dbReference>
<dbReference type="FunFam" id="2.30.29.30:FF:000151">
    <property type="entry name" value="Rho guanine nucleotide exchange factor 3"/>
    <property type="match status" value="1"/>
</dbReference>
<protein>
    <recommendedName>
        <fullName evidence="9">Neuroepithelial cell-transforming gene 1 protein</fullName>
    </recommendedName>
</protein>
<dbReference type="Pfam" id="PF22697">
    <property type="entry name" value="SOS1_NGEF_PH"/>
    <property type="match status" value="1"/>
</dbReference>
<name>A0A444UKB8_ACIRT</name>
<dbReference type="Proteomes" id="UP000289886">
    <property type="component" value="Unassembled WGS sequence"/>
</dbReference>
<dbReference type="Gene3D" id="2.30.29.30">
    <property type="entry name" value="Pleckstrin-homology domain (PH domain)/Phosphotyrosine-binding domain (PTB)"/>
    <property type="match status" value="1"/>
</dbReference>
<feature type="compositionally biased region" description="Basic residues" evidence="4">
    <location>
        <begin position="584"/>
        <end position="598"/>
    </location>
</feature>
<feature type="domain" description="PH" evidence="5">
    <location>
        <begin position="393"/>
        <end position="508"/>
    </location>
</feature>
<dbReference type="GO" id="GO:0005737">
    <property type="term" value="C:cytoplasm"/>
    <property type="evidence" value="ECO:0007669"/>
    <property type="project" value="UniProtKB-SubCell"/>
</dbReference>
<dbReference type="GO" id="GO:0035025">
    <property type="term" value="P:positive regulation of Rho protein signal transduction"/>
    <property type="evidence" value="ECO:0007669"/>
    <property type="project" value="TreeGrafter"/>
</dbReference>
<evidence type="ECO:0000256" key="4">
    <source>
        <dbReference type="SAM" id="MobiDB-lite"/>
    </source>
</evidence>
<keyword evidence="8" id="KW-1185">Reference proteome</keyword>
<dbReference type="Pfam" id="PF00621">
    <property type="entry name" value="RhoGEF"/>
    <property type="match status" value="1"/>
</dbReference>
<dbReference type="EMBL" id="SCEB01214385">
    <property type="protein sequence ID" value="RXM35635.1"/>
    <property type="molecule type" value="Genomic_DNA"/>
</dbReference>
<feature type="compositionally biased region" description="Low complexity" evidence="4">
    <location>
        <begin position="195"/>
        <end position="206"/>
    </location>
</feature>
<organism evidence="7 8">
    <name type="scientific">Acipenser ruthenus</name>
    <name type="common">Sterlet sturgeon</name>
    <dbReference type="NCBI Taxonomy" id="7906"/>
    <lineage>
        <taxon>Eukaryota</taxon>
        <taxon>Metazoa</taxon>
        <taxon>Chordata</taxon>
        <taxon>Craniata</taxon>
        <taxon>Vertebrata</taxon>
        <taxon>Euteleostomi</taxon>
        <taxon>Actinopterygii</taxon>
        <taxon>Chondrostei</taxon>
        <taxon>Acipenseriformes</taxon>
        <taxon>Acipenseridae</taxon>
        <taxon>Acipenser</taxon>
    </lineage>
</organism>
<dbReference type="AlphaFoldDB" id="A0A444UKB8"/>
<dbReference type="InterPro" id="IPR001849">
    <property type="entry name" value="PH_domain"/>
</dbReference>
<dbReference type="PANTHER" id="PTHR46006:SF4">
    <property type="entry name" value="NEUROEPITHELIAL CELL-TRANSFORMING GENE 1 PROTEIN"/>
    <property type="match status" value="1"/>
</dbReference>
<dbReference type="Gene3D" id="1.20.900.10">
    <property type="entry name" value="Dbl homology (DH) domain"/>
    <property type="match status" value="1"/>
</dbReference>
<keyword evidence="3" id="KW-0344">Guanine-nucleotide releasing factor</keyword>
<evidence type="ECO:0000256" key="3">
    <source>
        <dbReference type="ARBA" id="ARBA00022658"/>
    </source>
</evidence>
<dbReference type="PROSITE" id="PS00741">
    <property type="entry name" value="DH_1"/>
    <property type="match status" value="1"/>
</dbReference>
<evidence type="ECO:0000259" key="5">
    <source>
        <dbReference type="PROSITE" id="PS50003"/>
    </source>
</evidence>